<comment type="cofactor">
    <cofactor evidence="1">
        <name>heme b</name>
        <dbReference type="ChEBI" id="CHEBI:60344"/>
    </cofactor>
</comment>
<dbReference type="CDD" id="cd08761">
    <property type="entry name" value="Cyt_b561_CYB561D2_like"/>
    <property type="match status" value="1"/>
</dbReference>
<evidence type="ECO:0000256" key="11">
    <source>
        <dbReference type="SAM" id="MobiDB-lite"/>
    </source>
</evidence>
<keyword evidence="9" id="KW-0408">Iron</keyword>
<evidence type="ECO:0000256" key="4">
    <source>
        <dbReference type="ARBA" id="ARBA00022617"/>
    </source>
</evidence>
<reference evidence="14 15" key="1">
    <citation type="journal article" date="2012" name="Appl. Environ. Microbiol.">
        <title>Short-read sequencing for genomic analysis of the brown rot fungus Fibroporia radiculosa.</title>
        <authorList>
            <person name="Tang J.D."/>
            <person name="Perkins A.D."/>
            <person name="Sonstegard T.S."/>
            <person name="Schroeder S.G."/>
            <person name="Burgess S.C."/>
            <person name="Diehl S.V."/>
        </authorList>
    </citation>
    <scope>NUCLEOTIDE SEQUENCE [LARGE SCALE GENOMIC DNA]</scope>
    <source>
        <strain evidence="14 15">TFFH 294</strain>
    </source>
</reference>
<dbReference type="EMBL" id="HE797130">
    <property type="protein sequence ID" value="CCM03861.1"/>
    <property type="molecule type" value="Genomic_DNA"/>
</dbReference>
<dbReference type="GO" id="GO:0046872">
    <property type="term" value="F:metal ion binding"/>
    <property type="evidence" value="ECO:0007669"/>
    <property type="project" value="UniProtKB-KW"/>
</dbReference>
<dbReference type="OrthoDB" id="432881at2759"/>
<evidence type="ECO:0000256" key="7">
    <source>
        <dbReference type="ARBA" id="ARBA00022982"/>
    </source>
</evidence>
<dbReference type="GO" id="GO:0140575">
    <property type="term" value="F:transmembrane monodehydroascorbate reductase activity"/>
    <property type="evidence" value="ECO:0007669"/>
    <property type="project" value="InterPro"/>
</dbReference>
<evidence type="ECO:0000256" key="2">
    <source>
        <dbReference type="ARBA" id="ARBA00004141"/>
    </source>
</evidence>
<keyword evidence="7" id="KW-0249">Electron transport</keyword>
<evidence type="ECO:0000256" key="12">
    <source>
        <dbReference type="SAM" id="Phobius"/>
    </source>
</evidence>
<accession>J4IB13</accession>
<feature type="domain" description="Cytochrome b561" evidence="13">
    <location>
        <begin position="87"/>
        <end position="218"/>
    </location>
</feature>
<dbReference type="GeneID" id="24098772"/>
<evidence type="ECO:0000256" key="8">
    <source>
        <dbReference type="ARBA" id="ARBA00022989"/>
    </source>
</evidence>
<keyword evidence="8 12" id="KW-1133">Transmembrane helix</keyword>
<feature type="transmembrane region" description="Helical" evidence="12">
    <location>
        <begin position="163"/>
        <end position="183"/>
    </location>
</feature>
<dbReference type="PANTHER" id="PTHR15422:SF45">
    <property type="entry name" value="CYTOCHROME B561 DOMAIN-CONTAINING PROTEIN"/>
    <property type="match status" value="1"/>
</dbReference>
<evidence type="ECO:0000256" key="9">
    <source>
        <dbReference type="ARBA" id="ARBA00023004"/>
    </source>
</evidence>
<feature type="transmembrane region" description="Helical" evidence="12">
    <location>
        <begin position="229"/>
        <end position="250"/>
    </location>
</feature>
<feature type="compositionally biased region" description="Polar residues" evidence="11">
    <location>
        <begin position="1"/>
        <end position="11"/>
    </location>
</feature>
<feature type="transmembrane region" description="Helical" evidence="12">
    <location>
        <begin position="204"/>
        <end position="223"/>
    </location>
</feature>
<keyword evidence="10 12" id="KW-0472">Membrane</keyword>
<dbReference type="PANTHER" id="PTHR15422">
    <property type="entry name" value="OS05G0565100 PROTEIN"/>
    <property type="match status" value="1"/>
</dbReference>
<dbReference type="Proteomes" id="UP000006352">
    <property type="component" value="Unassembled WGS sequence"/>
</dbReference>
<evidence type="ECO:0000256" key="6">
    <source>
        <dbReference type="ARBA" id="ARBA00022723"/>
    </source>
</evidence>
<dbReference type="Pfam" id="PF03188">
    <property type="entry name" value="Cytochrom_B561"/>
    <property type="match status" value="1"/>
</dbReference>
<dbReference type="InParanoid" id="J4IB13"/>
<dbReference type="GO" id="GO:0016020">
    <property type="term" value="C:membrane"/>
    <property type="evidence" value="ECO:0007669"/>
    <property type="project" value="UniProtKB-SubCell"/>
</dbReference>
<sequence>MSAITLPSTPTHDARLDNDPGNAEDVPLNVDFEHTQEAAVDEIGKPEERIGDAAAQMTVLVATGIFTLVTWAIVFANEPFGLGWFFWHPVLQSTAIAFFVFGILTLQPTSKPTSKVLGFRRHQRIMLGAGLPAISIGTSAMWLNKTIHSAPHATTWHGTCGYITISWIITQAFIGGGSVWFGGRLFGGNPQAKLVWKYHRLSGYFLLPMLLFTAHLGGAWSDWVTTHSWHFLRIIAYIVCPILTFVGVFIRIRVSKMKFF</sequence>
<proteinExistence type="predicted"/>
<keyword evidence="5 12" id="KW-0812">Transmembrane</keyword>
<evidence type="ECO:0000256" key="1">
    <source>
        <dbReference type="ARBA" id="ARBA00001970"/>
    </source>
</evidence>
<comment type="subcellular location">
    <subcellularLocation>
        <location evidence="2">Membrane</location>
        <topology evidence="2">Multi-pass membrane protein</topology>
    </subcellularLocation>
</comment>
<feature type="transmembrane region" description="Helical" evidence="12">
    <location>
        <begin position="53"/>
        <end position="74"/>
    </location>
</feature>
<evidence type="ECO:0000259" key="13">
    <source>
        <dbReference type="Pfam" id="PF03188"/>
    </source>
</evidence>
<evidence type="ECO:0000313" key="15">
    <source>
        <dbReference type="Proteomes" id="UP000006352"/>
    </source>
</evidence>
<feature type="transmembrane region" description="Helical" evidence="12">
    <location>
        <begin position="125"/>
        <end position="143"/>
    </location>
</feature>
<dbReference type="RefSeq" id="XP_012183144.1">
    <property type="nucleotide sequence ID" value="XM_012327754.1"/>
</dbReference>
<evidence type="ECO:0000313" key="14">
    <source>
        <dbReference type="EMBL" id="CCM03861.1"/>
    </source>
</evidence>
<gene>
    <name evidence="14" type="ORF">FIBRA_06011</name>
</gene>
<dbReference type="InterPro" id="IPR006593">
    <property type="entry name" value="Cyt_b561/ferric_Rdtase_TM"/>
</dbReference>
<dbReference type="Gene3D" id="1.20.120.1770">
    <property type="match status" value="1"/>
</dbReference>
<dbReference type="InterPro" id="IPR045150">
    <property type="entry name" value="CYB561D1/2"/>
</dbReference>
<keyword evidence="15" id="KW-1185">Reference proteome</keyword>
<feature type="region of interest" description="Disordered" evidence="11">
    <location>
        <begin position="1"/>
        <end position="20"/>
    </location>
</feature>
<keyword evidence="4" id="KW-0349">Heme</keyword>
<dbReference type="HOGENOM" id="CLU_090067_0_0_1"/>
<feature type="transmembrane region" description="Helical" evidence="12">
    <location>
        <begin position="86"/>
        <end position="104"/>
    </location>
</feature>
<evidence type="ECO:0000256" key="10">
    <source>
        <dbReference type="ARBA" id="ARBA00023136"/>
    </source>
</evidence>
<dbReference type="AlphaFoldDB" id="J4IB13"/>
<evidence type="ECO:0000256" key="3">
    <source>
        <dbReference type="ARBA" id="ARBA00022448"/>
    </source>
</evidence>
<protein>
    <recommendedName>
        <fullName evidence="13">Cytochrome b561 domain-containing protein</fullName>
    </recommendedName>
</protein>
<organism evidence="14 15">
    <name type="scientific">Fibroporia radiculosa</name>
    <dbReference type="NCBI Taxonomy" id="599839"/>
    <lineage>
        <taxon>Eukaryota</taxon>
        <taxon>Fungi</taxon>
        <taxon>Dikarya</taxon>
        <taxon>Basidiomycota</taxon>
        <taxon>Agaricomycotina</taxon>
        <taxon>Agaricomycetes</taxon>
        <taxon>Polyporales</taxon>
        <taxon>Fibroporiaceae</taxon>
        <taxon>Fibroporia</taxon>
    </lineage>
</organism>
<keyword evidence="3" id="KW-0813">Transport</keyword>
<keyword evidence="6" id="KW-0479">Metal-binding</keyword>
<name>J4IB13_9APHY</name>
<evidence type="ECO:0000256" key="5">
    <source>
        <dbReference type="ARBA" id="ARBA00022692"/>
    </source>
</evidence>